<feature type="transmembrane region" description="Helical" evidence="13">
    <location>
        <begin position="46"/>
        <end position="63"/>
    </location>
</feature>
<feature type="transmembrane region" description="Helical" evidence="13">
    <location>
        <begin position="225"/>
        <end position="247"/>
    </location>
</feature>
<gene>
    <name evidence="16" type="ORF">GSOID_T00001338001</name>
</gene>
<feature type="transmembrane region" description="Helical" evidence="13">
    <location>
        <begin position="913"/>
        <end position="932"/>
    </location>
</feature>
<dbReference type="NCBIfam" id="TIGR01494">
    <property type="entry name" value="ATPase_P-type"/>
    <property type="match status" value="1"/>
</dbReference>
<feature type="transmembrane region" description="Helical" evidence="13">
    <location>
        <begin position="882"/>
        <end position="901"/>
    </location>
</feature>
<keyword evidence="7 13" id="KW-0067">ATP-binding</keyword>
<evidence type="ECO:0000313" key="16">
    <source>
        <dbReference type="EMBL" id="CBY23999.1"/>
    </source>
</evidence>
<evidence type="ECO:0000256" key="10">
    <source>
        <dbReference type="ARBA" id="ARBA00022989"/>
    </source>
</evidence>
<dbReference type="SUPFAM" id="SSF81665">
    <property type="entry name" value="Calcium ATPase, transmembrane domain M"/>
    <property type="match status" value="1"/>
</dbReference>
<feature type="transmembrane region" description="Helical" evidence="13">
    <location>
        <begin position="1062"/>
        <end position="1080"/>
    </location>
</feature>
<organism evidence="16 17">
    <name type="scientific">Oikopleura dioica</name>
    <name type="common">Tunicate</name>
    <dbReference type="NCBI Taxonomy" id="34765"/>
    <lineage>
        <taxon>Eukaryota</taxon>
        <taxon>Metazoa</taxon>
        <taxon>Chordata</taxon>
        <taxon>Tunicata</taxon>
        <taxon>Appendicularia</taxon>
        <taxon>Copelata</taxon>
        <taxon>Oikopleuridae</taxon>
        <taxon>Oikopleura</taxon>
    </lineage>
</organism>
<feature type="domain" description="P5B-type ATPase N-terminal" evidence="15">
    <location>
        <begin position="30"/>
        <end position="146"/>
    </location>
</feature>
<evidence type="ECO:0000256" key="7">
    <source>
        <dbReference type="ARBA" id="ARBA00022840"/>
    </source>
</evidence>
<keyword evidence="3" id="KW-0597">Phosphoprotein</keyword>
<keyword evidence="17" id="KW-1185">Reference proteome</keyword>
<comment type="subcellular location">
    <subcellularLocation>
        <location evidence="1 13">Membrane</location>
        <topology evidence="1 13">Multi-pass membrane protein</topology>
    </subcellularLocation>
</comment>
<dbReference type="EC" id="7.2.2.-" evidence="13"/>
<feature type="transmembrane region" description="Helical" evidence="13">
    <location>
        <begin position="433"/>
        <end position="454"/>
    </location>
</feature>
<dbReference type="SUPFAM" id="SSF56784">
    <property type="entry name" value="HAD-like"/>
    <property type="match status" value="1"/>
</dbReference>
<dbReference type="Gene3D" id="3.40.1110.10">
    <property type="entry name" value="Calcium-transporting ATPase, cytoplasmic domain N"/>
    <property type="match status" value="1"/>
</dbReference>
<dbReference type="InterPro" id="IPR023214">
    <property type="entry name" value="HAD_sf"/>
</dbReference>
<dbReference type="OrthoDB" id="48943at2759"/>
<dbReference type="InterPro" id="IPR044492">
    <property type="entry name" value="P_typ_ATPase_HD_dom"/>
</dbReference>
<keyword evidence="4 13" id="KW-0812">Transmembrane</keyword>
<evidence type="ECO:0000256" key="12">
    <source>
        <dbReference type="ARBA" id="ARBA00049360"/>
    </source>
</evidence>
<dbReference type="SFLD" id="SFLDF00027">
    <property type="entry name" value="p-type_atpase"/>
    <property type="match status" value="1"/>
</dbReference>
<keyword evidence="11 13" id="KW-0472">Membrane</keyword>
<dbReference type="PANTHER" id="PTHR45630:SF8">
    <property type="entry name" value="CATION-TRANSPORTING ATPASE"/>
    <property type="match status" value="1"/>
</dbReference>
<reference evidence="16 17" key="1">
    <citation type="journal article" date="2010" name="Science">
        <title>Plasticity of animal genome architecture unmasked by rapid evolution of a pelagic tunicate.</title>
        <authorList>
            <person name="Denoeud F."/>
            <person name="Henriet S."/>
            <person name="Mungpakdee S."/>
            <person name="Aury J.M."/>
            <person name="Da Silva C."/>
            <person name="Brinkmann H."/>
            <person name="Mikhaleva J."/>
            <person name="Olsen L.C."/>
            <person name="Jubin C."/>
            <person name="Canestro C."/>
            <person name="Bouquet J.M."/>
            <person name="Danks G."/>
            <person name="Poulain J."/>
            <person name="Campsteijn C."/>
            <person name="Adamski M."/>
            <person name="Cross I."/>
            <person name="Yadetie F."/>
            <person name="Muffato M."/>
            <person name="Louis A."/>
            <person name="Butcher S."/>
            <person name="Tsagkogeorga G."/>
            <person name="Konrad A."/>
            <person name="Singh S."/>
            <person name="Jensen M.F."/>
            <person name="Cong E.H."/>
            <person name="Eikeseth-Otteraa H."/>
            <person name="Noel B."/>
            <person name="Anthouard V."/>
            <person name="Porcel B.M."/>
            <person name="Kachouri-Lafond R."/>
            <person name="Nishino A."/>
            <person name="Ugolini M."/>
            <person name="Chourrout P."/>
            <person name="Nishida H."/>
            <person name="Aasland R."/>
            <person name="Huzurbazar S."/>
            <person name="Westhof E."/>
            <person name="Delsuc F."/>
            <person name="Lehrach H."/>
            <person name="Reinhardt R."/>
            <person name="Weissenbach J."/>
            <person name="Roy S.W."/>
            <person name="Artiguenave F."/>
            <person name="Postlethwait J.H."/>
            <person name="Manak J.R."/>
            <person name="Thompson E.M."/>
            <person name="Jaillon O."/>
            <person name="Du Pasquier L."/>
            <person name="Boudinot P."/>
            <person name="Liberles D.A."/>
            <person name="Volff J.N."/>
            <person name="Philippe H."/>
            <person name="Lenhard B."/>
            <person name="Roest Crollius H."/>
            <person name="Wincker P."/>
            <person name="Chourrout D."/>
        </authorList>
    </citation>
    <scope>NUCLEOTIDE SEQUENCE [LARGE SCALE GENOMIC DNA]</scope>
</reference>
<dbReference type="SUPFAM" id="SSF81660">
    <property type="entry name" value="Metal cation-transporting ATPase, ATP-binding domain N"/>
    <property type="match status" value="1"/>
</dbReference>
<evidence type="ECO:0000256" key="13">
    <source>
        <dbReference type="RuleBase" id="RU362082"/>
    </source>
</evidence>
<sequence length="1120" mass="126773">MTENENLVFNPLQNSDSFKKKVLKFGEGTDDEFGIYAYRKDALRTYFCYFLILITGGLAWLFFHWNSDWWIILTAELVPFENADIVLVKEFTGKTWIEKMEIWQWDIVESHISHIIFGSRYASPEAQGKQNNTEFICTFVHKKQRFAIMEEKIYSISGLSGVQSKHLKNYTIKNFETLKDREDVFGQNIIDVEVPSYAKIFIDEIISPFYVFQIGSVILWMCDEYYYYATSIVIITIVSACSTMLTIRKERSNLRKMVDRNNHCIVECKRDGIWTKLESHNIVPGDVILVPPGGTFIPADCVILTGNAIVNEGMLTGESIPVQKSPIKPSEAPYRPELFKMSTLFAGTEVLQTRSQNGECTALVARTGYETAKGQLVQSILFPKDVNHKLTSDAAQFLMILAATASIGFIYAVVLQYYNCVHAKIILTKSLDIITIVVPPALPAALSVGLVWAVRRIKKIDIFTISPARINLAGQINICLFDKTGTLTEDGLTFKGYDQLQSENGISRERKEIADTLTQCLAACHSLTRINGEIVGDPLELEMFGFTKWDFHEPECGETENFDNLETSYVQSPDANQKIHQLRQFPFTSEESRQTVVVESVSKNSGQKSLRTFIKGAPERVQKLCLPESVPQSFKTALDKYSQQGFRVIALAVKDLTMKKFKVQRAKRDDLEQDAQFIGLIVFQNKVKSVSADVIEELQEARINSVMVTGDNILTSIAVSFECGILKKTEKVIIGELSKEKVMWREVNTSTSYESFPLAKLVENEGGSFQVAMTGNVFDWLVLNRPTLLESILVKARVFARMSPENKALLVDYFEQMEYIACFCGDGANDCGALKRASVGISLSELEASVAAPFTAKCGDVSCVAALIREGRAALMTSFGMFKYMALYSMIQFCSILILYWRKTNLSDWQYLYIDLIIIDIVALTMSLSPAYKRISEIPPPKALVTAPTIFSLFIHVSTCVLFQVIVYLYTIQKPWFCSISDDFPPCTHDLSLIDYQSVINQIQLIVNPVIGTCSNEEKDEEYYPSHYATVSLFLFSQFQYIHMAFVFSVGKPYRQPIWRNLIFICALLALTLTSIFIVFTNTSYITDLFELKKEDPPLQPLPFPWEVEGGRDQDPIRIW</sequence>
<keyword evidence="6 13" id="KW-0547">Nucleotide-binding</keyword>
<dbReference type="SFLD" id="SFLDS00003">
    <property type="entry name" value="Haloacid_Dehalogenase"/>
    <property type="match status" value="1"/>
</dbReference>
<dbReference type="InterPro" id="IPR036412">
    <property type="entry name" value="HAD-like_sf"/>
</dbReference>
<evidence type="ECO:0000256" key="5">
    <source>
        <dbReference type="ARBA" id="ARBA00022723"/>
    </source>
</evidence>
<evidence type="ECO:0000256" key="8">
    <source>
        <dbReference type="ARBA" id="ARBA00022842"/>
    </source>
</evidence>
<dbReference type="GO" id="GO:0006874">
    <property type="term" value="P:intracellular calcium ion homeostasis"/>
    <property type="evidence" value="ECO:0007669"/>
    <property type="project" value="TreeGrafter"/>
</dbReference>
<evidence type="ECO:0000256" key="4">
    <source>
        <dbReference type="ARBA" id="ARBA00022692"/>
    </source>
</evidence>
<dbReference type="EMBL" id="FN653024">
    <property type="protein sequence ID" value="CBY23999.1"/>
    <property type="molecule type" value="Genomic_DNA"/>
</dbReference>
<evidence type="ECO:0000256" key="11">
    <source>
        <dbReference type="ARBA" id="ARBA00023136"/>
    </source>
</evidence>
<dbReference type="GO" id="GO:0016887">
    <property type="term" value="F:ATP hydrolysis activity"/>
    <property type="evidence" value="ECO:0007669"/>
    <property type="project" value="InterPro"/>
</dbReference>
<evidence type="ECO:0000259" key="14">
    <source>
        <dbReference type="Pfam" id="PF00122"/>
    </source>
</evidence>
<keyword evidence="5 13" id="KW-0479">Metal-binding</keyword>
<feature type="transmembrane region" description="Helical" evidence="13">
    <location>
        <begin position="397"/>
        <end position="418"/>
    </location>
</feature>
<dbReference type="GO" id="GO:0019829">
    <property type="term" value="F:ATPase-coupled monoatomic cation transmembrane transporter activity"/>
    <property type="evidence" value="ECO:0007669"/>
    <property type="project" value="UniProtKB-UniRule"/>
</dbReference>
<dbReference type="InterPro" id="IPR023299">
    <property type="entry name" value="ATPase_P-typ_cyto_dom_N"/>
</dbReference>
<dbReference type="Gene3D" id="2.70.150.10">
    <property type="entry name" value="Calcium-transporting ATPase, cytoplasmic transduction domain A"/>
    <property type="match status" value="1"/>
</dbReference>
<dbReference type="Proteomes" id="UP000001307">
    <property type="component" value="Unassembled WGS sequence"/>
</dbReference>
<evidence type="ECO:0000256" key="1">
    <source>
        <dbReference type="ARBA" id="ARBA00004141"/>
    </source>
</evidence>
<dbReference type="GO" id="GO:0015203">
    <property type="term" value="F:polyamine transmembrane transporter activity"/>
    <property type="evidence" value="ECO:0007669"/>
    <property type="project" value="TreeGrafter"/>
</dbReference>
<comment type="similarity">
    <text evidence="2 13">Belongs to the cation transport ATPase (P-type) (TC 3.A.3) family. Type V subfamily.</text>
</comment>
<dbReference type="NCBIfam" id="TIGR01657">
    <property type="entry name" value="P-ATPase-V"/>
    <property type="match status" value="1"/>
</dbReference>
<keyword evidence="10 13" id="KW-1133">Transmembrane helix</keyword>
<keyword evidence="8 13" id="KW-0460">Magnesium</keyword>
<keyword evidence="9 13" id="KW-1278">Translocase</keyword>
<dbReference type="GO" id="GO:0031902">
    <property type="term" value="C:late endosome membrane"/>
    <property type="evidence" value="ECO:0007669"/>
    <property type="project" value="TreeGrafter"/>
</dbReference>
<dbReference type="SUPFAM" id="SSF81653">
    <property type="entry name" value="Calcium ATPase, transduction domain A"/>
    <property type="match status" value="1"/>
</dbReference>
<feature type="domain" description="P-type ATPase A" evidence="14">
    <location>
        <begin position="266"/>
        <end position="380"/>
    </location>
</feature>
<name>E4X4K9_OIKDI</name>
<dbReference type="GO" id="GO:0046872">
    <property type="term" value="F:metal ion binding"/>
    <property type="evidence" value="ECO:0007669"/>
    <property type="project" value="UniProtKB-UniRule"/>
</dbReference>
<proteinExistence type="inferred from homology"/>
<dbReference type="AlphaFoldDB" id="E4X4K9"/>
<evidence type="ECO:0000256" key="2">
    <source>
        <dbReference type="ARBA" id="ARBA00006000"/>
    </source>
</evidence>
<evidence type="ECO:0000259" key="15">
    <source>
        <dbReference type="Pfam" id="PF12409"/>
    </source>
</evidence>
<dbReference type="InterPro" id="IPR023298">
    <property type="entry name" value="ATPase_P-typ_TM_dom_sf"/>
</dbReference>
<dbReference type="InterPro" id="IPR008250">
    <property type="entry name" value="ATPase_P-typ_transduc_dom_A_sf"/>
</dbReference>
<dbReference type="InterPro" id="IPR001757">
    <property type="entry name" value="P_typ_ATPase"/>
</dbReference>
<dbReference type="FunFam" id="1.20.1110.10:FF:000023">
    <property type="entry name" value="Cation-transporting ATPase"/>
    <property type="match status" value="1"/>
</dbReference>
<dbReference type="FunFam" id="3.40.50.1000:FF:000068">
    <property type="entry name" value="Cation-transporting ATPase"/>
    <property type="match status" value="1"/>
</dbReference>
<feature type="transmembrane region" description="Helical" evidence="13">
    <location>
        <begin position="1028"/>
        <end position="1050"/>
    </location>
</feature>
<dbReference type="InParanoid" id="E4X4K9"/>
<dbReference type="GO" id="GO:0005524">
    <property type="term" value="F:ATP binding"/>
    <property type="evidence" value="ECO:0007669"/>
    <property type="project" value="UniProtKB-UniRule"/>
</dbReference>
<dbReference type="Pfam" id="PF13246">
    <property type="entry name" value="Cation_ATPase"/>
    <property type="match status" value="1"/>
</dbReference>
<evidence type="ECO:0000313" key="17">
    <source>
        <dbReference type="Proteomes" id="UP000001307"/>
    </source>
</evidence>
<dbReference type="SFLD" id="SFLDG00002">
    <property type="entry name" value="C1.7:_P-type_atpase_like"/>
    <property type="match status" value="1"/>
</dbReference>
<comment type="catalytic activity">
    <reaction evidence="12 13">
        <text>ATP + H2O = ADP + phosphate + H(+)</text>
        <dbReference type="Rhea" id="RHEA:13065"/>
        <dbReference type="ChEBI" id="CHEBI:15377"/>
        <dbReference type="ChEBI" id="CHEBI:15378"/>
        <dbReference type="ChEBI" id="CHEBI:30616"/>
        <dbReference type="ChEBI" id="CHEBI:43474"/>
        <dbReference type="ChEBI" id="CHEBI:456216"/>
    </reaction>
</comment>
<evidence type="ECO:0000256" key="9">
    <source>
        <dbReference type="ARBA" id="ARBA00022967"/>
    </source>
</evidence>
<feature type="transmembrane region" description="Helical" evidence="13">
    <location>
        <begin position="944"/>
        <end position="970"/>
    </location>
</feature>
<evidence type="ECO:0000256" key="6">
    <source>
        <dbReference type="ARBA" id="ARBA00022741"/>
    </source>
</evidence>
<protein>
    <recommendedName>
        <fullName evidence="13">Cation-transporting ATPase</fullName>
        <ecNumber evidence="13">7.2.2.-</ecNumber>
    </recommendedName>
</protein>
<dbReference type="InterPro" id="IPR059000">
    <property type="entry name" value="ATPase_P-type_domA"/>
</dbReference>
<dbReference type="Pfam" id="PF12409">
    <property type="entry name" value="P5-ATPase"/>
    <property type="match status" value="1"/>
</dbReference>
<dbReference type="InterPro" id="IPR006544">
    <property type="entry name" value="P-type_TPase_V"/>
</dbReference>
<dbReference type="InterPro" id="IPR047819">
    <property type="entry name" value="P5A-ATPase_N"/>
</dbReference>
<dbReference type="PRINTS" id="PR00119">
    <property type="entry name" value="CATATPASE"/>
</dbReference>
<dbReference type="PANTHER" id="PTHR45630">
    <property type="entry name" value="CATION-TRANSPORTING ATPASE-RELATED"/>
    <property type="match status" value="1"/>
</dbReference>
<dbReference type="Gene3D" id="3.40.50.1000">
    <property type="entry name" value="HAD superfamily/HAD-like"/>
    <property type="match status" value="1"/>
</dbReference>
<dbReference type="GO" id="GO:0140358">
    <property type="term" value="F:P-type transmembrane transporter activity"/>
    <property type="evidence" value="ECO:0007669"/>
    <property type="project" value="InterPro"/>
</dbReference>
<evidence type="ECO:0000256" key="3">
    <source>
        <dbReference type="ARBA" id="ARBA00022553"/>
    </source>
</evidence>
<dbReference type="Pfam" id="PF00122">
    <property type="entry name" value="E1-E2_ATPase"/>
    <property type="match status" value="1"/>
</dbReference>
<accession>E4X4K9</accession>